<sequence length="89" mass="10129">MKTIHDASFIFFSQAIIFLIINKPFSISINIEWFIVFNQSSFLEILLSINQAINISIKQDCRITKINSSVGERPAARGGTTRPDERKNL</sequence>
<dbReference type="AlphaFoldDB" id="A0A412MXT7"/>
<name>A0A412MXT7_9BACE</name>
<protein>
    <submittedName>
        <fullName evidence="2">Uncharacterized protein</fullName>
    </submittedName>
</protein>
<comment type="caution">
    <text evidence="2">The sequence shown here is derived from an EMBL/GenBank/DDBJ whole genome shotgun (WGS) entry which is preliminary data.</text>
</comment>
<evidence type="ECO:0000313" key="2">
    <source>
        <dbReference type="EMBL" id="RGT29694.1"/>
    </source>
</evidence>
<accession>A0A412MXT7</accession>
<dbReference type="EMBL" id="QRWP01000016">
    <property type="protein sequence ID" value="RGT29694.1"/>
    <property type="molecule type" value="Genomic_DNA"/>
</dbReference>
<evidence type="ECO:0000256" key="1">
    <source>
        <dbReference type="SAM" id="MobiDB-lite"/>
    </source>
</evidence>
<organism evidence="2 3">
    <name type="scientific">Bacteroides clarus</name>
    <dbReference type="NCBI Taxonomy" id="626929"/>
    <lineage>
        <taxon>Bacteria</taxon>
        <taxon>Pseudomonadati</taxon>
        <taxon>Bacteroidota</taxon>
        <taxon>Bacteroidia</taxon>
        <taxon>Bacteroidales</taxon>
        <taxon>Bacteroidaceae</taxon>
        <taxon>Bacteroides</taxon>
    </lineage>
</organism>
<proteinExistence type="predicted"/>
<evidence type="ECO:0000313" key="3">
    <source>
        <dbReference type="Proteomes" id="UP000285159"/>
    </source>
</evidence>
<gene>
    <name evidence="2" type="ORF">DWX38_15120</name>
</gene>
<reference evidence="2 3" key="1">
    <citation type="submission" date="2018-08" db="EMBL/GenBank/DDBJ databases">
        <title>A genome reference for cultivated species of the human gut microbiota.</title>
        <authorList>
            <person name="Zou Y."/>
            <person name="Xue W."/>
            <person name="Luo G."/>
        </authorList>
    </citation>
    <scope>NUCLEOTIDE SEQUENCE [LARGE SCALE GENOMIC DNA]</scope>
    <source>
        <strain evidence="2 3">AF19-1AC</strain>
    </source>
</reference>
<dbReference type="Proteomes" id="UP000285159">
    <property type="component" value="Unassembled WGS sequence"/>
</dbReference>
<feature type="region of interest" description="Disordered" evidence="1">
    <location>
        <begin position="70"/>
        <end position="89"/>
    </location>
</feature>